<dbReference type="PROSITE" id="PS00743">
    <property type="entry name" value="BETA_LACTAMASE_B_1"/>
    <property type="match status" value="1"/>
</dbReference>
<sequence>MSVKIVQFPCLQDNYGFLVRDEQSGAVAAIDAPDPHVILAQLTALGWTLSCVLTTHWHADHAGGNALLRDATGARIFGPREIARHSPLDVPVDDADEIMLGATRIQVLNTGGHTLEHVSYYLPSEDVVFVGDTLFALGCGRVFEGTFPQMWESLCRLMALPDRTDVYCAHEYTQANARFASRWAGAPHIERRFAEVAELRRRGVPTVPTQIGIEKATNPFLRVAELFPDMAPAAAFEKLRTAKDHFTG</sequence>
<dbReference type="PANTHER" id="PTHR43705:SF1">
    <property type="entry name" value="HYDROXYACYLGLUTATHIONE HYDROLASE GLOB"/>
    <property type="match status" value="1"/>
</dbReference>
<protein>
    <recommendedName>
        <fullName evidence="7">Hydroxyacylglutathione hydrolase</fullName>
        <ecNumber evidence="7">3.1.2.6</ecNumber>
    </recommendedName>
    <alternativeName>
        <fullName evidence="7">Glyoxalase II</fullName>
        <shortName evidence="7">Glx II</shortName>
    </alternativeName>
</protein>
<dbReference type="GO" id="GO:0008270">
    <property type="term" value="F:zinc ion binding"/>
    <property type="evidence" value="ECO:0007669"/>
    <property type="project" value="InterPro"/>
</dbReference>
<comment type="subunit">
    <text evidence="7">Monomer.</text>
</comment>
<feature type="domain" description="Metallo-beta-lactamase" evidence="8">
    <location>
        <begin position="13"/>
        <end position="170"/>
    </location>
</feature>
<dbReference type="SUPFAM" id="SSF56281">
    <property type="entry name" value="Metallo-hydrolase/oxidoreductase"/>
    <property type="match status" value="1"/>
</dbReference>
<dbReference type="CDD" id="cd07723">
    <property type="entry name" value="hydroxyacylglutathione_hydrolase_MBL-fold"/>
    <property type="match status" value="1"/>
</dbReference>
<dbReference type="InterPro" id="IPR050110">
    <property type="entry name" value="Glyoxalase_II_hydrolase"/>
</dbReference>
<keyword evidence="5 7" id="KW-0378">Hydrolase</keyword>
<feature type="binding site" evidence="7">
    <location>
        <position position="132"/>
    </location>
    <ligand>
        <name>Zn(2+)</name>
        <dbReference type="ChEBI" id="CHEBI:29105"/>
        <label>2</label>
    </ligand>
</feature>
<dbReference type="GO" id="GO:0004416">
    <property type="term" value="F:hydroxyacylglutathione hydrolase activity"/>
    <property type="evidence" value="ECO:0007669"/>
    <property type="project" value="UniProtKB-UniRule"/>
</dbReference>
<organism evidence="9 10">
    <name type="scientific">Pandoraea anhela</name>
    <dbReference type="NCBI Taxonomy" id="2508295"/>
    <lineage>
        <taxon>Bacteria</taxon>
        <taxon>Pseudomonadati</taxon>
        <taxon>Pseudomonadota</taxon>
        <taxon>Betaproteobacteria</taxon>
        <taxon>Burkholderiales</taxon>
        <taxon>Burkholderiaceae</taxon>
        <taxon>Pandoraea</taxon>
    </lineage>
</organism>
<evidence type="ECO:0000256" key="7">
    <source>
        <dbReference type="HAMAP-Rule" id="MF_01374"/>
    </source>
</evidence>
<feature type="binding site" evidence="7">
    <location>
        <position position="132"/>
    </location>
    <ligand>
        <name>Zn(2+)</name>
        <dbReference type="ChEBI" id="CHEBI:29105"/>
        <label>1</label>
    </ligand>
</feature>
<dbReference type="GO" id="GO:0008800">
    <property type="term" value="F:beta-lactamase activity"/>
    <property type="evidence" value="ECO:0007669"/>
    <property type="project" value="InterPro"/>
</dbReference>
<dbReference type="GO" id="GO:0019243">
    <property type="term" value="P:methylglyoxal catabolic process to D-lactate via S-lactoyl-glutathione"/>
    <property type="evidence" value="ECO:0007669"/>
    <property type="project" value="UniProtKB-UniRule"/>
</dbReference>
<evidence type="ECO:0000256" key="5">
    <source>
        <dbReference type="ARBA" id="ARBA00022801"/>
    </source>
</evidence>
<comment type="function">
    <text evidence="7">Thiolesterase that catalyzes the hydrolysis of S-D-lactoyl-glutathione to form glutathione and D-lactic acid.</text>
</comment>
<evidence type="ECO:0000256" key="4">
    <source>
        <dbReference type="ARBA" id="ARBA00022723"/>
    </source>
</evidence>
<keyword evidence="10" id="KW-1185">Reference proteome</keyword>
<dbReference type="InterPro" id="IPR032282">
    <property type="entry name" value="HAGH_C"/>
</dbReference>
<feature type="binding site" evidence="7">
    <location>
        <position position="113"/>
    </location>
    <ligand>
        <name>Zn(2+)</name>
        <dbReference type="ChEBI" id="CHEBI:29105"/>
        <label>1</label>
    </ligand>
</feature>
<comment type="catalytic activity">
    <reaction evidence="1 7">
        <text>an S-(2-hydroxyacyl)glutathione + H2O = a 2-hydroxy carboxylate + glutathione + H(+)</text>
        <dbReference type="Rhea" id="RHEA:21864"/>
        <dbReference type="ChEBI" id="CHEBI:15377"/>
        <dbReference type="ChEBI" id="CHEBI:15378"/>
        <dbReference type="ChEBI" id="CHEBI:57925"/>
        <dbReference type="ChEBI" id="CHEBI:58896"/>
        <dbReference type="ChEBI" id="CHEBI:71261"/>
        <dbReference type="EC" id="3.1.2.6"/>
    </reaction>
</comment>
<dbReference type="Pfam" id="PF16123">
    <property type="entry name" value="HAGH_C"/>
    <property type="match status" value="1"/>
</dbReference>
<dbReference type="SMART" id="SM00849">
    <property type="entry name" value="Lactamase_B"/>
    <property type="match status" value="1"/>
</dbReference>
<dbReference type="PIRSF" id="PIRSF005457">
    <property type="entry name" value="Glx"/>
    <property type="match status" value="1"/>
</dbReference>
<evidence type="ECO:0000313" key="9">
    <source>
        <dbReference type="EMBL" id="VVE22939.1"/>
    </source>
</evidence>
<feature type="binding site" evidence="7">
    <location>
        <position position="170"/>
    </location>
    <ligand>
        <name>Zn(2+)</name>
        <dbReference type="ChEBI" id="CHEBI:29105"/>
        <label>2</label>
    </ligand>
</feature>
<reference evidence="9 10" key="1">
    <citation type="submission" date="2019-08" db="EMBL/GenBank/DDBJ databases">
        <authorList>
            <person name="Peeters C."/>
        </authorList>
    </citation>
    <scope>NUCLEOTIDE SEQUENCE [LARGE SCALE GENOMIC DNA]</scope>
    <source>
        <strain evidence="9 10">LMG 31108</strain>
    </source>
</reference>
<dbReference type="RefSeq" id="WP_150669819.1">
    <property type="nucleotide sequence ID" value="NZ_CABPSB010000011.1"/>
</dbReference>
<gene>
    <name evidence="7" type="primary">gloB</name>
    <name evidence="9" type="ORF">PAN31108_03227</name>
</gene>
<dbReference type="PANTHER" id="PTHR43705">
    <property type="entry name" value="HYDROXYACYLGLUTATHIONE HYDROLASE"/>
    <property type="match status" value="1"/>
</dbReference>
<dbReference type="InterPro" id="IPR001279">
    <property type="entry name" value="Metallo-B-lactamas"/>
</dbReference>
<evidence type="ECO:0000259" key="8">
    <source>
        <dbReference type="SMART" id="SM00849"/>
    </source>
</evidence>
<dbReference type="Gene3D" id="3.60.15.10">
    <property type="entry name" value="Ribonuclease Z/Hydroxyacylglutathione hydrolase-like"/>
    <property type="match status" value="1"/>
</dbReference>
<dbReference type="InterPro" id="IPR036866">
    <property type="entry name" value="RibonucZ/Hydroxyglut_hydro"/>
</dbReference>
<evidence type="ECO:0000313" key="10">
    <source>
        <dbReference type="Proteomes" id="UP000406256"/>
    </source>
</evidence>
<dbReference type="EC" id="3.1.2.6" evidence="7"/>
<dbReference type="AlphaFoldDB" id="A0A5E4WGK3"/>
<dbReference type="NCBIfam" id="TIGR03413">
    <property type="entry name" value="GSH_gloB"/>
    <property type="match status" value="1"/>
</dbReference>
<comment type="cofactor">
    <cofactor evidence="7">
        <name>Zn(2+)</name>
        <dbReference type="ChEBI" id="CHEBI:29105"/>
    </cofactor>
    <text evidence="7">Binds 2 Zn(2+) ions per subunit.</text>
</comment>
<dbReference type="InterPro" id="IPR017782">
    <property type="entry name" value="Hydroxyacylglutathione_Hdrlase"/>
</dbReference>
<accession>A0A5E4WGK3</accession>
<dbReference type="UniPathway" id="UPA00619">
    <property type="reaction ID" value="UER00676"/>
</dbReference>
<evidence type="ECO:0000256" key="3">
    <source>
        <dbReference type="ARBA" id="ARBA00006759"/>
    </source>
</evidence>
<dbReference type="InterPro" id="IPR035680">
    <property type="entry name" value="Clx_II_MBL"/>
</dbReference>
<feature type="binding site" evidence="7">
    <location>
        <position position="61"/>
    </location>
    <ligand>
        <name>Zn(2+)</name>
        <dbReference type="ChEBI" id="CHEBI:29105"/>
        <label>2</label>
    </ligand>
</feature>
<feature type="binding site" evidence="7">
    <location>
        <position position="56"/>
    </location>
    <ligand>
        <name>Zn(2+)</name>
        <dbReference type="ChEBI" id="CHEBI:29105"/>
        <label>1</label>
    </ligand>
</feature>
<dbReference type="OrthoDB" id="9802248at2"/>
<dbReference type="EMBL" id="CABPSB010000011">
    <property type="protein sequence ID" value="VVE22939.1"/>
    <property type="molecule type" value="Genomic_DNA"/>
</dbReference>
<comment type="similarity">
    <text evidence="3 7">Belongs to the metallo-beta-lactamase superfamily. Glyoxalase II family.</text>
</comment>
<feature type="binding site" evidence="7">
    <location>
        <position position="60"/>
    </location>
    <ligand>
        <name>Zn(2+)</name>
        <dbReference type="ChEBI" id="CHEBI:29105"/>
        <label>2</label>
    </ligand>
</feature>
<dbReference type="Pfam" id="PF00753">
    <property type="entry name" value="Lactamase_B"/>
    <property type="match status" value="1"/>
</dbReference>
<dbReference type="GO" id="GO:0017001">
    <property type="term" value="P:antibiotic catabolic process"/>
    <property type="evidence" value="ECO:0007669"/>
    <property type="project" value="InterPro"/>
</dbReference>
<evidence type="ECO:0000256" key="2">
    <source>
        <dbReference type="ARBA" id="ARBA00004963"/>
    </source>
</evidence>
<proteinExistence type="inferred from homology"/>
<evidence type="ECO:0000256" key="6">
    <source>
        <dbReference type="ARBA" id="ARBA00022833"/>
    </source>
</evidence>
<keyword evidence="6 7" id="KW-0862">Zinc</keyword>
<keyword evidence="4 7" id="KW-0479">Metal-binding</keyword>
<dbReference type="InterPro" id="IPR001018">
    <property type="entry name" value="Beta-lactamase_class-B_CS"/>
</dbReference>
<dbReference type="HAMAP" id="MF_01374">
    <property type="entry name" value="Glyoxalase_2"/>
    <property type="match status" value="1"/>
</dbReference>
<name>A0A5E4WGK3_9BURK</name>
<dbReference type="Proteomes" id="UP000406256">
    <property type="component" value="Unassembled WGS sequence"/>
</dbReference>
<feature type="binding site" evidence="7">
    <location>
        <position position="58"/>
    </location>
    <ligand>
        <name>Zn(2+)</name>
        <dbReference type="ChEBI" id="CHEBI:29105"/>
        <label>1</label>
    </ligand>
</feature>
<evidence type="ECO:0000256" key="1">
    <source>
        <dbReference type="ARBA" id="ARBA00001623"/>
    </source>
</evidence>
<comment type="pathway">
    <text evidence="2 7">Secondary metabolite metabolism; methylglyoxal degradation; (R)-lactate from methylglyoxal: step 2/2.</text>
</comment>